<dbReference type="InterPro" id="IPR002610">
    <property type="entry name" value="Peptidase_S54_rhomboid-like"/>
</dbReference>
<feature type="transmembrane region" description="Helical" evidence="8">
    <location>
        <begin position="12"/>
        <end position="35"/>
    </location>
</feature>
<protein>
    <recommendedName>
        <fullName evidence="9">Peptidase S54 rhomboid domain-containing protein</fullName>
    </recommendedName>
</protein>
<evidence type="ECO:0000313" key="10">
    <source>
        <dbReference type="EMBL" id="RSU02021.1"/>
    </source>
</evidence>
<dbReference type="Proteomes" id="UP000287101">
    <property type="component" value="Unassembled WGS sequence"/>
</dbReference>
<dbReference type="GO" id="GO:0016020">
    <property type="term" value="C:membrane"/>
    <property type="evidence" value="ECO:0007669"/>
    <property type="project" value="UniProtKB-SubCell"/>
</dbReference>
<evidence type="ECO:0000256" key="1">
    <source>
        <dbReference type="ARBA" id="ARBA00004141"/>
    </source>
</evidence>
<evidence type="ECO:0000259" key="9">
    <source>
        <dbReference type="Pfam" id="PF01694"/>
    </source>
</evidence>
<accession>A0A430A5I1</accession>
<evidence type="ECO:0000256" key="7">
    <source>
        <dbReference type="ARBA" id="ARBA00023136"/>
    </source>
</evidence>
<keyword evidence="5" id="KW-0720">Serine protease</keyword>
<keyword evidence="4" id="KW-0378">Hydrolase</keyword>
<dbReference type="EMBL" id="NGJY01000004">
    <property type="protein sequence ID" value="RSU02021.1"/>
    <property type="molecule type" value="Genomic_DNA"/>
</dbReference>
<keyword evidence="2" id="KW-0645">Protease</keyword>
<feature type="domain" description="Peptidase S54 rhomboid" evidence="9">
    <location>
        <begin position="68"/>
        <end position="205"/>
    </location>
</feature>
<evidence type="ECO:0000256" key="6">
    <source>
        <dbReference type="ARBA" id="ARBA00022989"/>
    </source>
</evidence>
<evidence type="ECO:0000313" key="11">
    <source>
        <dbReference type="Proteomes" id="UP000287101"/>
    </source>
</evidence>
<organism evidence="10 11">
    <name type="scientific">Vagococcus fessus</name>
    <dbReference type="NCBI Taxonomy" id="120370"/>
    <lineage>
        <taxon>Bacteria</taxon>
        <taxon>Bacillati</taxon>
        <taxon>Bacillota</taxon>
        <taxon>Bacilli</taxon>
        <taxon>Lactobacillales</taxon>
        <taxon>Enterococcaceae</taxon>
        <taxon>Vagococcus</taxon>
    </lineage>
</organism>
<dbReference type="PANTHER" id="PTHR22936">
    <property type="entry name" value="RHOMBOID-RELATED"/>
    <property type="match status" value="1"/>
</dbReference>
<comment type="caution">
    <text evidence="10">The sequence shown here is derived from an EMBL/GenBank/DDBJ whole genome shotgun (WGS) entry which is preliminary data.</text>
</comment>
<feature type="transmembrane region" description="Helical" evidence="8">
    <location>
        <begin position="227"/>
        <end position="243"/>
    </location>
</feature>
<dbReference type="OrthoDB" id="9813074at2"/>
<dbReference type="InterPro" id="IPR022764">
    <property type="entry name" value="Peptidase_S54_rhomboid_dom"/>
</dbReference>
<dbReference type="RefSeq" id="WP_126832492.1">
    <property type="nucleotide sequence ID" value="NZ_CBCRYB010000005.1"/>
</dbReference>
<proteinExistence type="predicted"/>
<dbReference type="AlphaFoldDB" id="A0A430A5I1"/>
<feature type="transmembrane region" description="Helical" evidence="8">
    <location>
        <begin position="109"/>
        <end position="127"/>
    </location>
</feature>
<evidence type="ECO:0000256" key="2">
    <source>
        <dbReference type="ARBA" id="ARBA00022670"/>
    </source>
</evidence>
<keyword evidence="7 8" id="KW-0472">Membrane</keyword>
<feature type="transmembrane region" description="Helical" evidence="8">
    <location>
        <begin position="133"/>
        <end position="151"/>
    </location>
</feature>
<feature type="transmembrane region" description="Helical" evidence="8">
    <location>
        <begin position="187"/>
        <end position="206"/>
    </location>
</feature>
<reference evidence="10 11" key="1">
    <citation type="submission" date="2017-05" db="EMBL/GenBank/DDBJ databases">
        <title>Vagococcus spp. assemblies.</title>
        <authorList>
            <person name="Gulvik C.A."/>
        </authorList>
    </citation>
    <scope>NUCLEOTIDE SEQUENCE [LARGE SCALE GENOMIC DNA]</scope>
    <source>
        <strain evidence="10 11">CCUG 41755</strain>
    </source>
</reference>
<keyword evidence="3 8" id="KW-0812">Transmembrane</keyword>
<evidence type="ECO:0000256" key="4">
    <source>
        <dbReference type="ARBA" id="ARBA00022801"/>
    </source>
</evidence>
<feature type="transmembrane region" description="Helical" evidence="8">
    <location>
        <begin position="77"/>
        <end position="97"/>
    </location>
</feature>
<dbReference type="Pfam" id="PF01694">
    <property type="entry name" value="Rhomboid"/>
    <property type="match status" value="1"/>
</dbReference>
<dbReference type="InterPro" id="IPR035952">
    <property type="entry name" value="Rhomboid-like_sf"/>
</dbReference>
<dbReference type="GO" id="GO:0006508">
    <property type="term" value="P:proteolysis"/>
    <property type="evidence" value="ECO:0007669"/>
    <property type="project" value="UniProtKB-KW"/>
</dbReference>
<gene>
    <name evidence="10" type="ORF">CBF31_09665</name>
</gene>
<sequence>MEQTIKRKLNLLKAQPIIVWLFLAIQVLVFLAMTFEGFRNGLGFSGSQSSEILVKYGALNKNLVMYFGEYWRLVTPMFVHIGVMHLLVNSVTLYFLGSQLEGLIGHWRFAIVYLLAGFSGNILSFALNTPQGISAGASTALFGLFGYFVALGRVYPYNSAIRYMAKQMGTLIFINLLFNLFSTTIDMWGHIGGVIGGFLLGFIVSVPKIRGTANGETTSDIHRKIRAGMVYIFMIVFCLYYVYRQYLV</sequence>
<evidence type="ECO:0000256" key="8">
    <source>
        <dbReference type="SAM" id="Phobius"/>
    </source>
</evidence>
<evidence type="ECO:0000256" key="3">
    <source>
        <dbReference type="ARBA" id="ARBA00022692"/>
    </source>
</evidence>
<keyword evidence="6 8" id="KW-1133">Transmembrane helix</keyword>
<dbReference type="PANTHER" id="PTHR22936:SF69">
    <property type="entry name" value="RHOMBOID-LIKE PROTEIN"/>
    <property type="match status" value="1"/>
</dbReference>
<feature type="transmembrane region" description="Helical" evidence="8">
    <location>
        <begin position="163"/>
        <end position="181"/>
    </location>
</feature>
<dbReference type="SUPFAM" id="SSF144091">
    <property type="entry name" value="Rhomboid-like"/>
    <property type="match status" value="1"/>
</dbReference>
<dbReference type="GO" id="GO:0004252">
    <property type="term" value="F:serine-type endopeptidase activity"/>
    <property type="evidence" value="ECO:0007669"/>
    <property type="project" value="InterPro"/>
</dbReference>
<comment type="subcellular location">
    <subcellularLocation>
        <location evidence="1">Membrane</location>
        <topology evidence="1">Multi-pass membrane protein</topology>
    </subcellularLocation>
</comment>
<name>A0A430A5I1_9ENTE</name>
<dbReference type="Gene3D" id="1.20.1540.10">
    <property type="entry name" value="Rhomboid-like"/>
    <property type="match status" value="1"/>
</dbReference>
<evidence type="ECO:0000256" key="5">
    <source>
        <dbReference type="ARBA" id="ARBA00022825"/>
    </source>
</evidence>
<keyword evidence="11" id="KW-1185">Reference proteome</keyword>